<dbReference type="EnsemblMetazoa" id="AALFPA23_014166.R20580">
    <property type="protein sequence ID" value="AALFPA23_014166.P20580"/>
    <property type="gene ID" value="AALFPA23_014166"/>
</dbReference>
<keyword evidence="3" id="KW-1185">Reference proteome</keyword>
<feature type="region of interest" description="Disordered" evidence="1">
    <location>
        <begin position="1"/>
        <end position="42"/>
    </location>
</feature>
<organism evidence="2 3">
    <name type="scientific">Aedes albopictus</name>
    <name type="common">Asian tiger mosquito</name>
    <name type="synonym">Stegomyia albopicta</name>
    <dbReference type="NCBI Taxonomy" id="7160"/>
    <lineage>
        <taxon>Eukaryota</taxon>
        <taxon>Metazoa</taxon>
        <taxon>Ecdysozoa</taxon>
        <taxon>Arthropoda</taxon>
        <taxon>Hexapoda</taxon>
        <taxon>Insecta</taxon>
        <taxon>Pterygota</taxon>
        <taxon>Neoptera</taxon>
        <taxon>Endopterygota</taxon>
        <taxon>Diptera</taxon>
        <taxon>Nematocera</taxon>
        <taxon>Culicoidea</taxon>
        <taxon>Culicidae</taxon>
        <taxon>Culicinae</taxon>
        <taxon>Aedini</taxon>
        <taxon>Aedes</taxon>
        <taxon>Stegomyia</taxon>
    </lineage>
</organism>
<feature type="region of interest" description="Disordered" evidence="1">
    <location>
        <begin position="306"/>
        <end position="349"/>
    </location>
</feature>
<accession>A0ABM1Z1R8</accession>
<protein>
    <submittedName>
        <fullName evidence="2">Uncharacterized protein</fullName>
    </submittedName>
</protein>
<evidence type="ECO:0000313" key="2">
    <source>
        <dbReference type="EnsemblMetazoa" id="AALFPA23_014166.P20580"/>
    </source>
</evidence>
<name>A0ABM1Z1R8_AEDAL</name>
<evidence type="ECO:0000256" key="1">
    <source>
        <dbReference type="SAM" id="MobiDB-lite"/>
    </source>
</evidence>
<proteinExistence type="predicted"/>
<dbReference type="Proteomes" id="UP000069940">
    <property type="component" value="Unassembled WGS sequence"/>
</dbReference>
<reference evidence="2" key="2">
    <citation type="submission" date="2025-05" db="UniProtKB">
        <authorList>
            <consortium name="EnsemblMetazoa"/>
        </authorList>
    </citation>
    <scope>IDENTIFICATION</scope>
    <source>
        <strain evidence="2">Foshan</strain>
    </source>
</reference>
<reference evidence="3" key="1">
    <citation type="journal article" date="2015" name="Proc. Natl. Acad. Sci. U.S.A.">
        <title>Genome sequence of the Asian Tiger mosquito, Aedes albopictus, reveals insights into its biology, genetics, and evolution.</title>
        <authorList>
            <person name="Chen X.G."/>
            <person name="Jiang X."/>
            <person name="Gu J."/>
            <person name="Xu M."/>
            <person name="Wu Y."/>
            <person name="Deng Y."/>
            <person name="Zhang C."/>
            <person name="Bonizzoni M."/>
            <person name="Dermauw W."/>
            <person name="Vontas J."/>
            <person name="Armbruster P."/>
            <person name="Huang X."/>
            <person name="Yang Y."/>
            <person name="Zhang H."/>
            <person name="He W."/>
            <person name="Peng H."/>
            <person name="Liu Y."/>
            <person name="Wu K."/>
            <person name="Chen J."/>
            <person name="Lirakis M."/>
            <person name="Topalis P."/>
            <person name="Van Leeuwen T."/>
            <person name="Hall A.B."/>
            <person name="Jiang X."/>
            <person name="Thorpe C."/>
            <person name="Mueller R.L."/>
            <person name="Sun C."/>
            <person name="Waterhouse R.M."/>
            <person name="Yan G."/>
            <person name="Tu Z.J."/>
            <person name="Fang X."/>
            <person name="James A.A."/>
        </authorList>
    </citation>
    <scope>NUCLEOTIDE SEQUENCE [LARGE SCALE GENOMIC DNA]</scope>
    <source>
        <strain evidence="3">Foshan</strain>
    </source>
</reference>
<sequence length="444" mass="49633">MASVTPMIPTTVNGRQTPLGKLSSPYRPAPVKSRYTKSPNKVSRNNTFIATSRRTAENGGDGLRSNNVDDDHQGKVKCVSAGAVEGLKQEPVYEGSNLVDIFNGDAVKLSGSEEDQHLEEKEVDSPVVVQPTVSEDIPKKPSAIPVKTKSSVVRPIRSQRSIFSGNDSKTIKFLLKLTTKSYFETLKYEIDRIKENDRKIQDQASSHAQSIMALISKGVDFDRKMEELRAQNVKLLLETREKDRIQLDTVNAITSELNELKSVCNLLLKNIEKDHELELLAKKLRKSKRFDSNTYKMLRSQLRKPLERNVSKKVSPKLIPKQSITSLPSRARSETVVRRQKSKASRWSSAKQKSDWSSLSSMSSVETGSDMLTDIEITSDKKSRSTRTSRKSLNLPAIETYCSSAQDLSTKGQEKAKKRTGFLKIFCCGSGPRISKHVVDLKDS</sequence>
<dbReference type="GeneID" id="109398277"/>
<evidence type="ECO:0000313" key="3">
    <source>
        <dbReference type="Proteomes" id="UP000069940"/>
    </source>
</evidence>
<dbReference type="RefSeq" id="XP_062705122.1">
    <property type="nucleotide sequence ID" value="XM_062849138.1"/>
</dbReference>